<comment type="caution">
    <text evidence="2">The sequence shown here is derived from an EMBL/GenBank/DDBJ whole genome shotgun (WGS) entry which is preliminary data.</text>
</comment>
<dbReference type="InterPro" id="IPR025870">
    <property type="entry name" value="Glyoxalase-like_dom"/>
</dbReference>
<proteinExistence type="predicted"/>
<name>A0A7W9ZIM0_NOVIT</name>
<dbReference type="Pfam" id="PF13468">
    <property type="entry name" value="Glyoxalase_3"/>
    <property type="match status" value="1"/>
</dbReference>
<keyword evidence="3" id="KW-1185">Reference proteome</keyword>
<gene>
    <name evidence="2" type="ORF">FHS48_002374</name>
</gene>
<accession>A0A7W9ZIM0</accession>
<evidence type="ECO:0000259" key="1">
    <source>
        <dbReference type="Pfam" id="PF13468"/>
    </source>
</evidence>
<evidence type="ECO:0000313" key="2">
    <source>
        <dbReference type="EMBL" id="MBB6210944.1"/>
    </source>
</evidence>
<dbReference type="RefSeq" id="WP_184263758.1">
    <property type="nucleotide sequence ID" value="NZ_JACIIX010000008.1"/>
</dbReference>
<evidence type="ECO:0000313" key="3">
    <source>
        <dbReference type="Proteomes" id="UP000544872"/>
    </source>
</evidence>
<protein>
    <recommendedName>
        <fullName evidence="1">Glyoxalase-like domain-containing protein</fullName>
    </recommendedName>
</protein>
<feature type="domain" description="Glyoxalase-like" evidence="1">
    <location>
        <begin position="11"/>
        <end position="74"/>
    </location>
</feature>
<dbReference type="AlphaFoldDB" id="A0A7W9ZIM0"/>
<dbReference type="Proteomes" id="UP000544872">
    <property type="component" value="Unassembled WGS sequence"/>
</dbReference>
<sequence length="230" mass="24911">MAEDTPTSLCHLFVMVAPDAPERTALEEAGLRESFRREHPGQGTRNVCYCFDNAYLELLWVEDPTAVQSAAIRPTGLHLRADWRRSRASPFGVGLRRGPGDLPLPVWDFAPPYLPPGMTIPVAQASSDLRQPFVFLSPGATRPDQWTDGGAGQRQGAAQITEIGAVELTVTAPPDPGLVDLLMAAGIHLRQGHEAALRMRLTGDAGAIQLTLPDFRIAPVHLEQGRNRAG</sequence>
<reference evidence="2 3" key="1">
    <citation type="submission" date="2020-08" db="EMBL/GenBank/DDBJ databases">
        <title>Genomic Encyclopedia of Type Strains, Phase IV (KMG-IV): sequencing the most valuable type-strain genomes for metagenomic binning, comparative biology and taxonomic classification.</title>
        <authorList>
            <person name="Goeker M."/>
        </authorList>
    </citation>
    <scope>NUCLEOTIDE SEQUENCE [LARGE SCALE GENOMIC DNA]</scope>
    <source>
        <strain evidence="2 3">DSM 11590</strain>
    </source>
</reference>
<dbReference type="InterPro" id="IPR029068">
    <property type="entry name" value="Glyas_Bleomycin-R_OHBP_Dase"/>
</dbReference>
<dbReference type="Gene3D" id="3.10.180.10">
    <property type="entry name" value="2,3-Dihydroxybiphenyl 1,2-Dioxygenase, domain 1"/>
    <property type="match status" value="1"/>
</dbReference>
<dbReference type="EMBL" id="JACIIX010000008">
    <property type="protein sequence ID" value="MBB6210944.1"/>
    <property type="molecule type" value="Genomic_DNA"/>
</dbReference>
<organism evidence="2 3">
    <name type="scientific">Novispirillum itersonii</name>
    <name type="common">Aquaspirillum itersonii</name>
    <dbReference type="NCBI Taxonomy" id="189"/>
    <lineage>
        <taxon>Bacteria</taxon>
        <taxon>Pseudomonadati</taxon>
        <taxon>Pseudomonadota</taxon>
        <taxon>Alphaproteobacteria</taxon>
        <taxon>Rhodospirillales</taxon>
        <taxon>Novispirillaceae</taxon>
        <taxon>Novispirillum</taxon>
    </lineage>
</organism>